<keyword evidence="2" id="KW-1185">Reference proteome</keyword>
<evidence type="ECO:0008006" key="3">
    <source>
        <dbReference type="Google" id="ProtNLM"/>
    </source>
</evidence>
<sequence length="147" mass="15626">MARLARQGALIFTATLFAISGCAEKEPTAAEAGETLKRHITELMKRSQALNVEVTDPGGRDVPCGEDRAKRTYAAVGQDAEPHSDANGLNGLLVGALSSVASYQITEDPGNAPIKLASEMHRTKLIFESTEDGQLKVRGETECLPSS</sequence>
<comment type="caution">
    <text evidence="1">The sequence shown here is derived from an EMBL/GenBank/DDBJ whole genome shotgun (WGS) entry which is preliminary data.</text>
</comment>
<dbReference type="Proteomes" id="UP001595850">
    <property type="component" value="Unassembled WGS sequence"/>
</dbReference>
<name>A0ABV8IC08_9ACTN</name>
<dbReference type="EMBL" id="JBHSBM010000023">
    <property type="protein sequence ID" value="MFC4060608.1"/>
    <property type="molecule type" value="Genomic_DNA"/>
</dbReference>
<organism evidence="1 2">
    <name type="scientific">Planomonospora corallina</name>
    <dbReference type="NCBI Taxonomy" id="1806052"/>
    <lineage>
        <taxon>Bacteria</taxon>
        <taxon>Bacillati</taxon>
        <taxon>Actinomycetota</taxon>
        <taxon>Actinomycetes</taxon>
        <taxon>Streptosporangiales</taxon>
        <taxon>Streptosporangiaceae</taxon>
        <taxon>Planomonospora</taxon>
    </lineage>
</organism>
<accession>A0ABV8IC08</accession>
<evidence type="ECO:0000313" key="1">
    <source>
        <dbReference type="EMBL" id="MFC4060608.1"/>
    </source>
</evidence>
<protein>
    <recommendedName>
        <fullName evidence="3">Lipoprotein</fullName>
    </recommendedName>
</protein>
<proteinExistence type="predicted"/>
<dbReference type="RefSeq" id="WP_377290016.1">
    <property type="nucleotide sequence ID" value="NZ_JBHSBM010000023.1"/>
</dbReference>
<dbReference type="PROSITE" id="PS51257">
    <property type="entry name" value="PROKAR_LIPOPROTEIN"/>
    <property type="match status" value="1"/>
</dbReference>
<reference evidence="2" key="1">
    <citation type="journal article" date="2019" name="Int. J. Syst. Evol. Microbiol.">
        <title>The Global Catalogue of Microorganisms (GCM) 10K type strain sequencing project: providing services to taxonomists for standard genome sequencing and annotation.</title>
        <authorList>
            <consortium name="The Broad Institute Genomics Platform"/>
            <consortium name="The Broad Institute Genome Sequencing Center for Infectious Disease"/>
            <person name="Wu L."/>
            <person name="Ma J."/>
        </authorList>
    </citation>
    <scope>NUCLEOTIDE SEQUENCE [LARGE SCALE GENOMIC DNA]</scope>
    <source>
        <strain evidence="2">TBRC 4489</strain>
    </source>
</reference>
<gene>
    <name evidence="1" type="ORF">ACFOWE_20080</name>
</gene>
<evidence type="ECO:0000313" key="2">
    <source>
        <dbReference type="Proteomes" id="UP001595850"/>
    </source>
</evidence>